<accession>A0A1H3AG43</accession>
<dbReference type="Proteomes" id="UP000182573">
    <property type="component" value="Unassembled WGS sequence"/>
</dbReference>
<proteinExistence type="predicted"/>
<organism evidence="2 3">
    <name type="scientific">Haloarcula vallismortis</name>
    <name type="common">Halobacterium vallismortis</name>
    <dbReference type="NCBI Taxonomy" id="28442"/>
    <lineage>
        <taxon>Archaea</taxon>
        <taxon>Methanobacteriati</taxon>
        <taxon>Methanobacteriota</taxon>
        <taxon>Stenosarchaea group</taxon>
        <taxon>Halobacteria</taxon>
        <taxon>Halobacteriales</taxon>
        <taxon>Haloarculaceae</taxon>
        <taxon>Haloarcula</taxon>
    </lineage>
</organism>
<sequence length="84" mass="9737">MQNTATTKVNENVRDMKITQDPSTGYPVIEKQGFWIVLKRSVKASDLPQLYDWLDSDDYEDLSKLPEMFRGVETVMEKPRKVAN</sequence>
<dbReference type="EMBL" id="FNOF01000024">
    <property type="protein sequence ID" value="SDX28288.1"/>
    <property type="molecule type" value="Genomic_DNA"/>
</dbReference>
<feature type="compositionally biased region" description="Polar residues" evidence="1">
    <location>
        <begin position="1"/>
        <end position="10"/>
    </location>
</feature>
<gene>
    <name evidence="2" type="ORF">SAMN05443574_12434</name>
</gene>
<evidence type="ECO:0000256" key="1">
    <source>
        <dbReference type="SAM" id="MobiDB-lite"/>
    </source>
</evidence>
<protein>
    <submittedName>
        <fullName evidence="2">Uncharacterized protein</fullName>
    </submittedName>
</protein>
<reference evidence="2 3" key="1">
    <citation type="submission" date="2016-10" db="EMBL/GenBank/DDBJ databases">
        <authorList>
            <person name="de Groot N.N."/>
        </authorList>
    </citation>
    <scope>NUCLEOTIDE SEQUENCE [LARGE SCALE GENOMIC DNA]</scope>
    <source>
        <strain evidence="2 3">DSM 3756</strain>
    </source>
</reference>
<feature type="region of interest" description="Disordered" evidence="1">
    <location>
        <begin position="1"/>
        <end position="22"/>
    </location>
</feature>
<dbReference type="STRING" id="28442.SAMN05443574_12434"/>
<dbReference type="AlphaFoldDB" id="A0A1H3AG43"/>
<name>A0A1H3AG43_HALVA</name>
<evidence type="ECO:0000313" key="3">
    <source>
        <dbReference type="Proteomes" id="UP000182573"/>
    </source>
</evidence>
<evidence type="ECO:0000313" key="2">
    <source>
        <dbReference type="EMBL" id="SDX28288.1"/>
    </source>
</evidence>